<dbReference type="Proteomes" id="UP000286907">
    <property type="component" value="Chromosome"/>
</dbReference>
<dbReference type="EMBL" id="CP029684">
    <property type="protein sequence ID" value="QAS69059.1"/>
    <property type="molecule type" value="Genomic_DNA"/>
</dbReference>
<dbReference type="RefSeq" id="WP_128684834.1">
    <property type="nucleotide sequence ID" value="NZ_CP029684.2"/>
</dbReference>
<reference evidence="2 3" key="1">
    <citation type="journal article" date="2019" name="Syst. Appl. Microbiol.">
        <title>Oenococcus sicerae sp. nov., isolated from French cider.</title>
        <authorList>
            <person name="Cousin F.J."/>
            <person name="Le Guellec R."/>
            <person name="Chagnot C."/>
            <person name="Goux D."/>
            <person name="Dalmasso M."/>
            <person name="Laplace J.M."/>
            <person name="Cretenet M."/>
        </authorList>
    </citation>
    <scope>NUCLEOTIDE SEQUENCE [LARGE SCALE GENOMIC DNA]</scope>
    <source>
        <strain evidence="2 3">UCMA 15228</strain>
    </source>
</reference>
<dbReference type="Gene3D" id="3.30.70.100">
    <property type="match status" value="1"/>
</dbReference>
<keyword evidence="3" id="KW-1185">Reference proteome</keyword>
<organism evidence="1 4">
    <name type="scientific">Oenococcus sicerae</name>
    <dbReference type="NCBI Taxonomy" id="2203724"/>
    <lineage>
        <taxon>Bacteria</taxon>
        <taxon>Bacillati</taxon>
        <taxon>Bacillota</taxon>
        <taxon>Bacilli</taxon>
        <taxon>Lactobacillales</taxon>
        <taxon>Lactobacillaceae</taxon>
        <taxon>Oenococcus</taxon>
    </lineage>
</organism>
<reference evidence="1" key="2">
    <citation type="submission" date="2019-01" db="EMBL/GenBank/DDBJ databases">
        <title>Oenococcus sicerae UCMA17102.</title>
        <authorList>
            <person name="Cousin F.J."/>
            <person name="Le Guellec R."/>
            <person name="Cretenet M."/>
        </authorList>
    </citation>
    <scope>NUCLEOTIDE SEQUENCE</scope>
    <source>
        <strain evidence="1">UCMA17102</strain>
    </source>
</reference>
<gene>
    <name evidence="2" type="ORF">DLJ48_00170</name>
    <name evidence="1" type="ORF">EVC35_02660</name>
</gene>
<sequence>MDKLYLTLGSKNYLLKLADQIDDRDVQLVSKPGQSQFGIISKKKLAKSINPIEFDLESQINGPDSHAQLVAFYYFVGEDKQADIAKKTLLFNQNSLTESGISGAAWLREHKDLRRYVFKAEFEDAASYQHFNHSKIMASLTANFYSSFNVIYAKGFDED</sequence>
<name>A0AAJ1RAC8_9LACO</name>
<evidence type="ECO:0000313" key="4">
    <source>
        <dbReference type="Proteomes" id="UP001167919"/>
    </source>
</evidence>
<evidence type="ECO:0008006" key="5">
    <source>
        <dbReference type="Google" id="ProtNLM"/>
    </source>
</evidence>
<accession>A0AAJ1RAC8</accession>
<evidence type="ECO:0000313" key="2">
    <source>
        <dbReference type="EMBL" id="QAS69059.1"/>
    </source>
</evidence>
<dbReference type="AlphaFoldDB" id="A0AAJ1RAC8"/>
<reference evidence="2" key="3">
    <citation type="submission" date="2020-01" db="EMBL/GenBank/DDBJ databases">
        <authorList>
            <person name="Cousin F.J."/>
            <person name="Le Guellec R."/>
            <person name="Cretenet M."/>
        </authorList>
    </citation>
    <scope>NUCLEOTIDE SEQUENCE</scope>
    <source>
        <strain evidence="2">UCMA 15228</strain>
    </source>
</reference>
<dbReference type="EMBL" id="SDWY01000001">
    <property type="protein sequence ID" value="MDN6899908.1"/>
    <property type="molecule type" value="Genomic_DNA"/>
</dbReference>
<evidence type="ECO:0000313" key="3">
    <source>
        <dbReference type="Proteomes" id="UP000286907"/>
    </source>
</evidence>
<evidence type="ECO:0000313" key="1">
    <source>
        <dbReference type="EMBL" id="MDN6899908.1"/>
    </source>
</evidence>
<protein>
    <recommendedName>
        <fullName evidence="5">ABM domain-containing protein</fullName>
    </recommendedName>
</protein>
<proteinExistence type="predicted"/>
<dbReference type="Proteomes" id="UP001167919">
    <property type="component" value="Unassembled WGS sequence"/>
</dbReference>